<dbReference type="InterPro" id="IPR002347">
    <property type="entry name" value="SDR_fam"/>
</dbReference>
<reference evidence="5 6" key="1">
    <citation type="journal article" date="2019" name="Int. J. Syst. Evol. Microbiol.">
        <title>The Global Catalogue of Microorganisms (GCM) 10K type strain sequencing project: providing services to taxonomists for standard genome sequencing and annotation.</title>
        <authorList>
            <consortium name="The Broad Institute Genomics Platform"/>
            <consortium name="The Broad Institute Genome Sequencing Center for Infectious Disease"/>
            <person name="Wu L."/>
            <person name="Ma J."/>
        </authorList>
    </citation>
    <scope>NUCLEOTIDE SEQUENCE [LARGE SCALE GENOMIC DNA]</scope>
    <source>
        <strain evidence="5 6">JCM 14162</strain>
    </source>
</reference>
<dbReference type="CDD" id="cd05233">
    <property type="entry name" value="SDR_c"/>
    <property type="match status" value="1"/>
</dbReference>
<dbReference type="EMBL" id="BAAAEM010000002">
    <property type="protein sequence ID" value="GAA0473358.1"/>
    <property type="molecule type" value="Genomic_DNA"/>
</dbReference>
<dbReference type="PANTHER" id="PTHR43391">
    <property type="entry name" value="RETINOL DEHYDROGENASE-RELATED"/>
    <property type="match status" value="1"/>
</dbReference>
<dbReference type="InterPro" id="IPR036291">
    <property type="entry name" value="NAD(P)-bd_dom_sf"/>
</dbReference>
<evidence type="ECO:0000313" key="6">
    <source>
        <dbReference type="Proteomes" id="UP001500713"/>
    </source>
</evidence>
<evidence type="ECO:0000256" key="2">
    <source>
        <dbReference type="ARBA" id="ARBA00022857"/>
    </source>
</evidence>
<dbReference type="InterPro" id="IPR020904">
    <property type="entry name" value="Sc_DH/Rdtase_CS"/>
</dbReference>
<organism evidence="5 6">
    <name type="scientific">Parasphingorhabdus litoris</name>
    <dbReference type="NCBI Taxonomy" id="394733"/>
    <lineage>
        <taxon>Bacteria</taxon>
        <taxon>Pseudomonadati</taxon>
        <taxon>Pseudomonadota</taxon>
        <taxon>Alphaproteobacteria</taxon>
        <taxon>Sphingomonadales</taxon>
        <taxon>Sphingomonadaceae</taxon>
        <taxon>Parasphingorhabdus</taxon>
    </lineage>
</organism>
<dbReference type="RefSeq" id="WP_229956137.1">
    <property type="nucleotide sequence ID" value="NZ_BAAAEM010000002.1"/>
</dbReference>
<name>A0ABN1ACV1_9SPHN</name>
<dbReference type="PRINTS" id="PR00080">
    <property type="entry name" value="SDRFAMILY"/>
</dbReference>
<gene>
    <name evidence="5" type="ORF">GCM10009096_13330</name>
</gene>
<dbReference type="SUPFAM" id="SSF51735">
    <property type="entry name" value="NAD(P)-binding Rossmann-fold domains"/>
    <property type="match status" value="1"/>
</dbReference>
<dbReference type="PRINTS" id="PR00081">
    <property type="entry name" value="GDHRDH"/>
</dbReference>
<accession>A0ABN1ACV1</accession>
<dbReference type="Proteomes" id="UP001500713">
    <property type="component" value="Unassembled WGS sequence"/>
</dbReference>
<keyword evidence="3" id="KW-0560">Oxidoreductase</keyword>
<sequence>MKCADKTVVITGGATGIGLALGRELGKRGARLILFEPRAERLAEAADSLAADDIDVKVFKGDVTNPESLTALADFAWAENGRADMLINNAGIGGSMKSVIKTDPAEARRIFEVNFWGMWAGISEFGRRFLAEEKPSAIYSVASENSLFNAFPFGGGAYVSSKHAIFGLMDVLRREAPDWLTTGVIIPGWVKSELSEANLKISAAMDTAEYAKIIAPQIEAGEYYIVSHGYNVVRFDERYDEMKKAFDQYAPRSEGDESYDVQRFFAEMQN</sequence>
<evidence type="ECO:0000256" key="3">
    <source>
        <dbReference type="ARBA" id="ARBA00023002"/>
    </source>
</evidence>
<evidence type="ECO:0000313" key="5">
    <source>
        <dbReference type="EMBL" id="GAA0473358.1"/>
    </source>
</evidence>
<dbReference type="PANTHER" id="PTHR43391:SF14">
    <property type="entry name" value="DEHYDROGENASE_REDUCTASE SDR FAMILY PROTEIN 7-LIKE"/>
    <property type="match status" value="1"/>
</dbReference>
<dbReference type="PROSITE" id="PS00061">
    <property type="entry name" value="ADH_SHORT"/>
    <property type="match status" value="1"/>
</dbReference>
<comment type="caution">
    <text evidence="5">The sequence shown here is derived from an EMBL/GenBank/DDBJ whole genome shotgun (WGS) entry which is preliminary data.</text>
</comment>
<evidence type="ECO:0000256" key="4">
    <source>
        <dbReference type="RuleBase" id="RU000363"/>
    </source>
</evidence>
<evidence type="ECO:0000256" key="1">
    <source>
        <dbReference type="ARBA" id="ARBA00006484"/>
    </source>
</evidence>
<protein>
    <submittedName>
        <fullName evidence="5">SDR family NAD(P)-dependent oxidoreductase</fullName>
    </submittedName>
</protein>
<dbReference type="Pfam" id="PF00106">
    <property type="entry name" value="adh_short"/>
    <property type="match status" value="1"/>
</dbReference>
<dbReference type="Gene3D" id="3.40.50.720">
    <property type="entry name" value="NAD(P)-binding Rossmann-like Domain"/>
    <property type="match status" value="1"/>
</dbReference>
<proteinExistence type="inferred from homology"/>
<keyword evidence="6" id="KW-1185">Reference proteome</keyword>
<keyword evidence="2" id="KW-0521">NADP</keyword>
<comment type="similarity">
    <text evidence="1 4">Belongs to the short-chain dehydrogenases/reductases (SDR) family.</text>
</comment>